<dbReference type="InterPro" id="IPR036640">
    <property type="entry name" value="ABC1_TM_sf"/>
</dbReference>
<reference evidence="4" key="1">
    <citation type="journal article" date="2013" name="Environ. Microbiol.">
        <title>Microbiota from the distal guts of lean and obese adolescents exhibit partial functional redundancy besides clear differences in community structure.</title>
        <authorList>
            <person name="Ferrer M."/>
            <person name="Ruiz A."/>
            <person name="Lanza F."/>
            <person name="Haange S.B."/>
            <person name="Oberbach A."/>
            <person name="Till H."/>
            <person name="Bargiela R."/>
            <person name="Campoy C."/>
            <person name="Segura M.T."/>
            <person name="Richter M."/>
            <person name="von Bergen M."/>
            <person name="Seifert J."/>
            <person name="Suarez A."/>
        </authorList>
    </citation>
    <scope>NUCLEOTIDE SEQUENCE</scope>
</reference>
<comment type="caution">
    <text evidence="4">The sequence shown here is derived from an EMBL/GenBank/DDBJ whole genome shotgun (WGS) entry which is preliminary data.</text>
</comment>
<evidence type="ECO:0000256" key="2">
    <source>
        <dbReference type="ARBA" id="ARBA00022989"/>
    </source>
</evidence>
<name>K1RLN0_9ZZZZ</name>
<keyword evidence="1" id="KW-0812">Transmembrane</keyword>
<dbReference type="EMBL" id="AJWY01014186">
    <property type="protein sequence ID" value="EKC44454.1"/>
    <property type="molecule type" value="Genomic_DNA"/>
</dbReference>
<keyword evidence="3" id="KW-0472">Membrane</keyword>
<sequence>MNLKLSVPKGVDIDSVSFSLPFDIDKKAKNANGHLTATKDKLTVYYDDKAVREFTVSDISKITVEQLIGCSMLCVRDMHGRDICVCQFSQKYYMRYAELAKIYEHYIATGEFTEHTDADEPSCQKCGAALRGSSKCMFCDAKKGVFLKLVKRLAPYKVQFGLSLFATFVLYAFDVINPLFQRILVDDLIVPNNSDWGLFWKITLCILVLNKQPARLFLAARLV</sequence>
<dbReference type="GO" id="GO:0005524">
    <property type="term" value="F:ATP binding"/>
    <property type="evidence" value="ECO:0007669"/>
    <property type="project" value="InterPro"/>
</dbReference>
<protein>
    <submittedName>
        <fullName evidence="4">ABC-type multidrug transport system, ATPase and permease component</fullName>
    </submittedName>
</protein>
<accession>K1RLN0</accession>
<gene>
    <name evidence="4" type="ORF">LEA_20640</name>
</gene>
<keyword evidence="2" id="KW-1133">Transmembrane helix</keyword>
<evidence type="ECO:0000313" key="4">
    <source>
        <dbReference type="EMBL" id="EKC44454.1"/>
    </source>
</evidence>
<evidence type="ECO:0000256" key="1">
    <source>
        <dbReference type="ARBA" id="ARBA00022692"/>
    </source>
</evidence>
<evidence type="ECO:0000256" key="3">
    <source>
        <dbReference type="ARBA" id="ARBA00023136"/>
    </source>
</evidence>
<dbReference type="SUPFAM" id="SSF90123">
    <property type="entry name" value="ABC transporter transmembrane region"/>
    <property type="match status" value="1"/>
</dbReference>
<dbReference type="AlphaFoldDB" id="K1RLN0"/>
<dbReference type="GO" id="GO:0016020">
    <property type="term" value="C:membrane"/>
    <property type="evidence" value="ECO:0007669"/>
    <property type="project" value="InterPro"/>
</dbReference>
<proteinExistence type="predicted"/>
<organism evidence="4">
    <name type="scientific">human gut metagenome</name>
    <dbReference type="NCBI Taxonomy" id="408170"/>
    <lineage>
        <taxon>unclassified sequences</taxon>
        <taxon>metagenomes</taxon>
        <taxon>organismal metagenomes</taxon>
    </lineage>
</organism>